<reference evidence="2 3" key="1">
    <citation type="submission" date="2020-08" db="EMBL/GenBank/DDBJ databases">
        <title>Genomic Encyclopedia of Type Strains, Phase IV (KMG-IV): sequencing the most valuable type-strain genomes for metagenomic binning, comparative biology and taxonomic classification.</title>
        <authorList>
            <person name="Goeker M."/>
        </authorList>
    </citation>
    <scope>NUCLEOTIDE SEQUENCE [LARGE SCALE GENOMIC DNA]</scope>
    <source>
        <strain evidence="2 3">DSM 29007</strain>
    </source>
</reference>
<dbReference type="Gene3D" id="3.40.50.300">
    <property type="entry name" value="P-loop containing nucleotide triphosphate hydrolases"/>
    <property type="match status" value="1"/>
</dbReference>
<protein>
    <recommendedName>
        <fullName evidence="1">ORC1/DEAH AAA+ ATPase domain-containing protein</fullName>
    </recommendedName>
</protein>
<accession>A0A841GX02</accession>
<dbReference type="RefSeq" id="WP_170039712.1">
    <property type="nucleotide sequence ID" value="NZ_JABDTL010000002.1"/>
</dbReference>
<name>A0A841GX02_9BACT</name>
<evidence type="ECO:0000313" key="3">
    <source>
        <dbReference type="Proteomes" id="UP000582837"/>
    </source>
</evidence>
<feature type="domain" description="ORC1/DEAH AAA+ ATPase" evidence="1">
    <location>
        <begin position="38"/>
        <end position="167"/>
    </location>
</feature>
<sequence>MHANRSTNASQGSATEPIIARPHFLRTLATLLEGDIEIVVVEGQEGIGKSTLLHQFHNEHRDRTVAVYLTVASRWAYDPQQIASDIHSQISDLLHDGGEPPVAEQVDQVALQKLYAALRRKARKDGMPFYFIVDGLEDIPSTDEGSRTLIIDLLPFGMEGFRFLLSGRTAEELPLRSATRNLVKGYPLSSFSSDEAARFLESFELTPAQREEIVRVTGAVPGKLASIRRLLLTGQTPEQLLAQLPEQLPDLFRLEWSTVDDADHEQVLLLAILAHEPRSYSRAELAEIAQLATSHVETKLEGLGFLSCDSEGYYRFVSEAHRRFASTRVQHLRLEVNELLIAFFTRDPESPQALAHLPTYFTSADRLIDLVQYLSPERFARLYRQTTSLSSVQSQADQGIKAAQQLGRDGDLVRFTFQKAAIVEIASSRTGVAEVRARTAVGDYDTALALAEAAQRRDVRFRLLAAIARARKEQELPPDQDLLDRIKVLYTTLEDDATGEQVLEAAGDLFHVSPELALEVVSKAPGNEGENALDWARTRLSIQAELTVGDPSAKKQARQLQDQIKNPALRRLSIHAIAVLGDLPAPDVISEAQRIESTGDRLYLLQHWMTANRRRQDADQVLEYGLTASIQATGYTANARVYRALAQCLPYLDSATRVLELVQLLDAQRGVLEKIGPTEDHIRLQLILARAMARHDRANAHERLLAVYNTVSKIGDLVVQTASFGRLVATLTLIDPSKTMDETLHELVEQELLVGVDTLLGGAAEHYEVCKGVIKALAIAQPNTALAVIAKINTEGRRDSAYRAFVEAAISAPATEIPIFEVGWALDQIVDPDIRDAALQSATLLGRPHSKADVSGLIPIIRRAQAIQKTEERARVCADLAAWLAPLGEKAEQTRRDLLRWVREAWNVVDDSWEKLDVGFDIVAVLANTDQDVAQEYITETNDLQTRLLLHDAESTTAALLGLLLAIRAFAGLLAHNLEQEDDVERLLRTIAEFDSVEDKAVLLSELAIRCHRVGREELCGKIVQERLIPLLYTIPQSNVADRTAVIVVSAPALYLGSRAAGMHLINSLPEIARDEALGNTGWTILNKLPPGESLIRRPHQGGELTFEDASTVVQIMEEMIVDWRMYSLLESLVEGALASKTAMKRPQVAELVRRLEDLVNAKVPTTRNIQHEGYRIAARAQINQLRPPGEVLLADTFAADARQIPNTADRAYVLGAVVAIGRFRSDSDRRALLTEARQTADAIPTMVDRLGRYEVIALLVFDKEPNVARDMFRTALEISFRGEGKSVEERRRSLINAAHRMDPEFAAGLASVSDDDPAKVSMENQLRVYRLSDAMATRKGTRSDTVEGSALEYSRAAWRKLGSLNARRISPVSPDRALPLLQYAAAQPVSASYPIFAWFIENAVQYNTQNPATTRRYVLPLFEACLRGAELAVLSGQRSVGSGLQRLPFVSTKDDHAESKLIGEGEREEGLAMIREWLATQGGRTIYVVDPYFLPKDVHLLTLVRDVSEDARVFVITDAKSKKGLTDPEQGYRAAWNRLRQDDPPDTTIIFITSRGANPEFPVHDRWWLSEDGGVELGTSYGGLGNRLSRLKRLEKDEADVILQRVEPYFRQSQREHKGERLVYSSFDLGPV</sequence>
<dbReference type="Proteomes" id="UP000582837">
    <property type="component" value="Unassembled WGS sequence"/>
</dbReference>
<dbReference type="InterPro" id="IPR027417">
    <property type="entry name" value="P-loop_NTPase"/>
</dbReference>
<dbReference type="SUPFAM" id="SSF52540">
    <property type="entry name" value="P-loop containing nucleoside triphosphate hydrolases"/>
    <property type="match status" value="1"/>
</dbReference>
<comment type="caution">
    <text evidence="2">The sequence shown here is derived from an EMBL/GenBank/DDBJ whole genome shotgun (WGS) entry which is preliminary data.</text>
</comment>
<keyword evidence="3" id="KW-1185">Reference proteome</keyword>
<proteinExistence type="predicted"/>
<organism evidence="2 3">
    <name type="scientific">Longimicrobium terrae</name>
    <dbReference type="NCBI Taxonomy" id="1639882"/>
    <lineage>
        <taxon>Bacteria</taxon>
        <taxon>Pseudomonadati</taxon>
        <taxon>Gemmatimonadota</taxon>
        <taxon>Longimicrobiia</taxon>
        <taxon>Longimicrobiales</taxon>
        <taxon>Longimicrobiaceae</taxon>
        <taxon>Longimicrobium</taxon>
    </lineage>
</organism>
<dbReference type="Pfam" id="PF13401">
    <property type="entry name" value="AAA_22"/>
    <property type="match status" value="1"/>
</dbReference>
<evidence type="ECO:0000259" key="1">
    <source>
        <dbReference type="Pfam" id="PF13401"/>
    </source>
</evidence>
<evidence type="ECO:0000313" key="2">
    <source>
        <dbReference type="EMBL" id="MBB6070015.1"/>
    </source>
</evidence>
<gene>
    <name evidence="2" type="ORF">HNQ61_001632</name>
</gene>
<dbReference type="InterPro" id="IPR049945">
    <property type="entry name" value="AAA_22"/>
</dbReference>
<dbReference type="EMBL" id="JACHIA010000003">
    <property type="protein sequence ID" value="MBB6070015.1"/>
    <property type="molecule type" value="Genomic_DNA"/>
</dbReference>